<organism evidence="1 2">
    <name type="scientific">Crocosphaera subtropica (strain ATCC 51142 / BH68)</name>
    <name type="common">Cyanothece sp. (strain ATCC 51142)</name>
    <dbReference type="NCBI Taxonomy" id="43989"/>
    <lineage>
        <taxon>Bacteria</taxon>
        <taxon>Bacillati</taxon>
        <taxon>Cyanobacteriota</taxon>
        <taxon>Cyanophyceae</taxon>
        <taxon>Oscillatoriophycideae</taxon>
        <taxon>Chroococcales</taxon>
        <taxon>Aphanothecaceae</taxon>
        <taxon>Crocosphaera</taxon>
        <taxon>Crocosphaera subtropica</taxon>
    </lineage>
</organism>
<reference evidence="1 2" key="1">
    <citation type="journal article" date="2008" name="Proc. Natl. Acad. Sci. U.S.A.">
        <title>The genome of Cyanothece 51142, a unicellular diazotrophic cyanobacterium important in the marine nitrogen cycle.</title>
        <authorList>
            <person name="Welsh E.A."/>
            <person name="Liberton M."/>
            <person name="Stoeckel J."/>
            <person name="Loh T."/>
            <person name="Elvitigala T."/>
            <person name="Wang C."/>
            <person name="Wollam A."/>
            <person name="Fulton R.S."/>
            <person name="Clifton S.W."/>
            <person name="Jacobs J.M."/>
            <person name="Aurora R."/>
            <person name="Ghosh B.K."/>
            <person name="Sherman L.A."/>
            <person name="Smith R.D."/>
            <person name="Wilson R.K."/>
            <person name="Pakrasi H.B."/>
        </authorList>
    </citation>
    <scope>NUCLEOTIDE SEQUENCE [LARGE SCALE GENOMIC DNA]</scope>
    <source>
        <strain evidence="2">ATCC 51142 / BH68</strain>
    </source>
</reference>
<name>B1WS60_CROS5</name>
<keyword evidence="2" id="KW-1185">Reference proteome</keyword>
<dbReference type="AlphaFoldDB" id="B1WS60"/>
<accession>B1WS60</accession>
<proteinExistence type="predicted"/>
<gene>
    <name evidence="1" type="ordered locus">cce_0903</name>
</gene>
<dbReference type="EMBL" id="CP000806">
    <property type="protein sequence ID" value="ACB50254.1"/>
    <property type="molecule type" value="Genomic_DNA"/>
</dbReference>
<dbReference type="Proteomes" id="UP000001203">
    <property type="component" value="Chromosome circular"/>
</dbReference>
<evidence type="ECO:0000313" key="1">
    <source>
        <dbReference type="EMBL" id="ACB50254.1"/>
    </source>
</evidence>
<sequence length="30" mass="3163">MAVRLYLNTPEASARIIPSNLGVNLFSTGG</sequence>
<evidence type="ECO:0000313" key="2">
    <source>
        <dbReference type="Proteomes" id="UP000001203"/>
    </source>
</evidence>
<dbReference type="HOGENOM" id="CLU_3403077_0_0_3"/>
<protein>
    <submittedName>
        <fullName evidence="1">Uncharacterized protein</fullName>
    </submittedName>
</protein>
<dbReference type="KEGG" id="cyt:cce_0903"/>
<dbReference type="STRING" id="43989.cce_0903"/>